<dbReference type="EMBL" id="FZNP01000001">
    <property type="protein sequence ID" value="SNR25905.1"/>
    <property type="molecule type" value="Genomic_DNA"/>
</dbReference>
<evidence type="ECO:0000313" key="1">
    <source>
        <dbReference type="EMBL" id="SNR25905.1"/>
    </source>
</evidence>
<reference evidence="2" key="1">
    <citation type="submission" date="2017-06" db="EMBL/GenBank/DDBJ databases">
        <authorList>
            <person name="Varghese N."/>
            <person name="Submissions S."/>
        </authorList>
    </citation>
    <scope>NUCLEOTIDE SEQUENCE [LARGE SCALE GENOMIC DNA]</scope>
    <source>
        <strain evidence="2">DSM 44485</strain>
    </source>
</reference>
<proteinExistence type="predicted"/>
<sequence length="31" mass="3225">MKRAFTVTITAAVLMMITAGTASASVLVHMT</sequence>
<dbReference type="AlphaFoldDB" id="A0A238UUN5"/>
<organism evidence="1 2">
    <name type="scientific">Actinomadura mexicana</name>
    <dbReference type="NCBI Taxonomy" id="134959"/>
    <lineage>
        <taxon>Bacteria</taxon>
        <taxon>Bacillati</taxon>
        <taxon>Actinomycetota</taxon>
        <taxon>Actinomycetes</taxon>
        <taxon>Streptosporangiales</taxon>
        <taxon>Thermomonosporaceae</taxon>
        <taxon>Actinomadura</taxon>
    </lineage>
</organism>
<keyword evidence="2" id="KW-1185">Reference proteome</keyword>
<gene>
    <name evidence="1" type="ORF">SAMN06265355_101456</name>
</gene>
<name>A0A238UUN5_9ACTN</name>
<accession>A0A238UUN5</accession>
<evidence type="ECO:0000313" key="2">
    <source>
        <dbReference type="Proteomes" id="UP000198420"/>
    </source>
</evidence>
<dbReference type="Proteomes" id="UP000198420">
    <property type="component" value="Unassembled WGS sequence"/>
</dbReference>
<protein>
    <submittedName>
        <fullName evidence="1">Uncharacterized protein</fullName>
    </submittedName>
</protein>